<dbReference type="InterPro" id="IPR036179">
    <property type="entry name" value="Ig-like_dom_sf"/>
</dbReference>
<evidence type="ECO:0000313" key="6">
    <source>
        <dbReference type="Ensembl" id="ENSAPEP00000003451.1"/>
    </source>
</evidence>
<dbReference type="InterPro" id="IPR050488">
    <property type="entry name" value="Ig_Fc_receptor"/>
</dbReference>
<evidence type="ECO:0000256" key="3">
    <source>
        <dbReference type="SAM" id="MobiDB-lite"/>
    </source>
</evidence>
<dbReference type="PROSITE" id="PS50835">
    <property type="entry name" value="IG_LIKE"/>
    <property type="match status" value="6"/>
</dbReference>
<dbReference type="STRING" id="161767.ENSAPEP00000003451"/>
<keyword evidence="1" id="KW-0732">Signal</keyword>
<sequence>MKASSLSFRTNVSTELDVSKISLFLVGTKWTYFTDRTSVKASELDLKMGHTLLSVLLLHLLNTFLYYGHAQVLDAVLMTDPNWSTFFTGEFVTFICDMNEGDDADWEYKINKDGRDYTCYNTYQRYTSEPLSARHSGDYQCVGRRRSSYSTKSSNTVSLTVSAKPKATLTADTTTISVGGSVILTCSVQNSVGWKYEWFRRTQRTSEVLVDPVRTNDELNTVISVSQGGIYQCRGTRGKPVYYTDISDEVTTEKTLSNEAVLRRQPDWTQMFRGERITLTCEIHGGETTQWVYEWRGPRRYVHWTDDNYQTFRVSKSSSGDYMCRSRPRDDSYSSTEWSKSITLSVSGKPKALLNADVRDIPVGGSVTLICSVNPSSGWEYYWYRDGKKSHSLTSQDAVFPSNGQISVSEGGLYRCRGGRGNPVYYTEYSDPVTINNIVPNRAVLTLQPNWPQIYRGEKRILKCEIHGGDIEWEYEWKSGGLIKPPNQNEFSIYAASSLHKGEYKCKGIMKTTKTSSTDWSDPISLLVLDNKPKAVLSVSPSWLSPGTSVTLSCEVEHSSAGWRFYWYKAVPDLSGTSYSYELLPGSINGTEQDSYILHGQTQTAGFRCRAGRGDPEYYSDYSDPTFVWSGDLHSAASLTVNPDTVQHFGSKSASLRCDGNSTKWRVSRFTDDGFQRQCFFWGTMNGSTCNLNWMWYGNAVYWCESGSAFSNAVNITGQYDDGIILVSPVHPVTEGDSVTLGCKLRTQNVLSNVFFYKDNKLIQNDSRGEMSISAVSESDEGFYKCQYSGKESPQSWMAVKKSSSENSSFPVLLITGLVCGVLLIILLLLLCCYKQSKDSCFIRSQSSNQRSAADDTINQNEALNNECSFPVNDESSDVTYSVIELKNVTKKGKKKRAEESAVYSVVKRRSSTDDSLTYAQVLPHQKDKAKRDKGESAAEETVYSEMKAGRAADQ</sequence>
<dbReference type="Gene3D" id="2.60.40.10">
    <property type="entry name" value="Immunoglobulins"/>
    <property type="match status" value="7"/>
</dbReference>
<dbReference type="GO" id="GO:0007166">
    <property type="term" value="P:cell surface receptor signaling pathway"/>
    <property type="evidence" value="ECO:0007669"/>
    <property type="project" value="TreeGrafter"/>
</dbReference>
<feature type="compositionally biased region" description="Basic and acidic residues" evidence="3">
    <location>
        <begin position="925"/>
        <end position="937"/>
    </location>
</feature>
<feature type="domain" description="Ig-like" evidence="5">
    <location>
        <begin position="165"/>
        <end position="257"/>
    </location>
</feature>
<feature type="region of interest" description="Disordered" evidence="3">
    <location>
        <begin position="909"/>
        <end position="955"/>
    </location>
</feature>
<dbReference type="GeneTree" id="ENSGT00940000162700"/>
<dbReference type="GO" id="GO:0006955">
    <property type="term" value="P:immune response"/>
    <property type="evidence" value="ECO:0007669"/>
    <property type="project" value="TreeGrafter"/>
</dbReference>
<dbReference type="Proteomes" id="UP000265080">
    <property type="component" value="Chromosome 23"/>
</dbReference>
<dbReference type="AlphaFoldDB" id="A0A3P8RTJ6"/>
<dbReference type="SUPFAM" id="SSF48726">
    <property type="entry name" value="Immunoglobulin"/>
    <property type="match status" value="6"/>
</dbReference>
<feature type="domain" description="Ig-like" evidence="5">
    <location>
        <begin position="440"/>
        <end position="517"/>
    </location>
</feature>
<dbReference type="PANTHER" id="PTHR11481:SF64">
    <property type="entry name" value="FC RECEPTOR-LIKE PROTEIN 4"/>
    <property type="match status" value="1"/>
</dbReference>
<feature type="domain" description="Ig-like" evidence="5">
    <location>
        <begin position="350"/>
        <end position="417"/>
    </location>
</feature>
<evidence type="ECO:0000256" key="4">
    <source>
        <dbReference type="SAM" id="Phobius"/>
    </source>
</evidence>
<organism evidence="6 7">
    <name type="scientific">Amphiprion percula</name>
    <name type="common">Orange clownfish</name>
    <name type="synonym">Lutjanus percula</name>
    <dbReference type="NCBI Taxonomy" id="161767"/>
    <lineage>
        <taxon>Eukaryota</taxon>
        <taxon>Metazoa</taxon>
        <taxon>Chordata</taxon>
        <taxon>Craniata</taxon>
        <taxon>Vertebrata</taxon>
        <taxon>Euteleostomi</taxon>
        <taxon>Actinopterygii</taxon>
        <taxon>Neopterygii</taxon>
        <taxon>Teleostei</taxon>
        <taxon>Neoteleostei</taxon>
        <taxon>Acanthomorphata</taxon>
        <taxon>Ovalentaria</taxon>
        <taxon>Pomacentridae</taxon>
        <taxon>Amphiprion</taxon>
    </lineage>
</organism>
<feature type="transmembrane region" description="Helical" evidence="4">
    <location>
        <begin position="810"/>
        <end position="834"/>
    </location>
</feature>
<dbReference type="Pfam" id="PF13895">
    <property type="entry name" value="Ig_2"/>
    <property type="match status" value="6"/>
</dbReference>
<dbReference type="InterPro" id="IPR013783">
    <property type="entry name" value="Ig-like_fold"/>
</dbReference>
<reference evidence="6" key="2">
    <citation type="submission" date="2025-08" db="UniProtKB">
        <authorList>
            <consortium name="Ensembl"/>
        </authorList>
    </citation>
    <scope>IDENTIFICATION</scope>
</reference>
<name>A0A3P8RTJ6_AMPPE</name>
<keyword evidence="4" id="KW-1133">Transmembrane helix</keyword>
<dbReference type="InterPro" id="IPR007110">
    <property type="entry name" value="Ig-like_dom"/>
</dbReference>
<dbReference type="GO" id="GO:0009897">
    <property type="term" value="C:external side of plasma membrane"/>
    <property type="evidence" value="ECO:0007669"/>
    <property type="project" value="TreeGrafter"/>
</dbReference>
<evidence type="ECO:0000256" key="2">
    <source>
        <dbReference type="ARBA" id="ARBA00023157"/>
    </source>
</evidence>
<feature type="domain" description="Ig-like" evidence="5">
    <location>
        <begin position="722"/>
        <end position="805"/>
    </location>
</feature>
<accession>A0A3P8RTJ6</accession>
<dbReference type="Ensembl" id="ENSAPET00000003532.1">
    <property type="protein sequence ID" value="ENSAPEP00000003451.1"/>
    <property type="gene ID" value="ENSAPEG00000002481.1"/>
</dbReference>
<reference evidence="6 7" key="1">
    <citation type="submission" date="2018-03" db="EMBL/GenBank/DDBJ databases">
        <title>Finding Nemo's genes: A chromosome-scale reference assembly of the genome of the orange clownfish Amphiprion percula.</title>
        <authorList>
            <person name="Lehmann R."/>
        </authorList>
    </citation>
    <scope>NUCLEOTIDE SEQUENCE</scope>
</reference>
<dbReference type="SMART" id="SM00408">
    <property type="entry name" value="IGc2"/>
    <property type="match status" value="3"/>
</dbReference>
<dbReference type="SMART" id="SM00409">
    <property type="entry name" value="IG"/>
    <property type="match status" value="6"/>
</dbReference>
<keyword evidence="7" id="KW-1185">Reference proteome</keyword>
<evidence type="ECO:0000256" key="1">
    <source>
        <dbReference type="ARBA" id="ARBA00022729"/>
    </source>
</evidence>
<keyword evidence="2" id="KW-1015">Disulfide bond</keyword>
<dbReference type="GO" id="GO:0004888">
    <property type="term" value="F:transmembrane signaling receptor activity"/>
    <property type="evidence" value="ECO:0007669"/>
    <property type="project" value="TreeGrafter"/>
</dbReference>
<feature type="domain" description="Ig-like" evidence="5">
    <location>
        <begin position="274"/>
        <end position="343"/>
    </location>
</feature>
<keyword evidence="4" id="KW-0472">Membrane</keyword>
<proteinExistence type="predicted"/>
<protein>
    <recommendedName>
        <fullName evidence="5">Ig-like domain-containing protein</fullName>
    </recommendedName>
</protein>
<dbReference type="PANTHER" id="PTHR11481">
    <property type="entry name" value="IMMUNOGLOBULIN FC RECEPTOR"/>
    <property type="match status" value="1"/>
</dbReference>
<reference evidence="6" key="3">
    <citation type="submission" date="2025-09" db="UniProtKB">
        <authorList>
            <consortium name="Ensembl"/>
        </authorList>
    </citation>
    <scope>IDENTIFICATION</scope>
</reference>
<keyword evidence="4" id="KW-0812">Transmembrane</keyword>
<evidence type="ECO:0000313" key="7">
    <source>
        <dbReference type="Proteomes" id="UP000265080"/>
    </source>
</evidence>
<evidence type="ECO:0000259" key="5">
    <source>
        <dbReference type="PROSITE" id="PS50835"/>
    </source>
</evidence>
<dbReference type="InterPro" id="IPR003598">
    <property type="entry name" value="Ig_sub2"/>
</dbReference>
<feature type="domain" description="Ig-like" evidence="5">
    <location>
        <begin position="533"/>
        <end position="611"/>
    </location>
</feature>
<dbReference type="InterPro" id="IPR003599">
    <property type="entry name" value="Ig_sub"/>
</dbReference>